<accession>A0A191V807</accession>
<organism evidence="2 3">
    <name type="scientific">Streptomyces parvulus</name>
    <dbReference type="NCBI Taxonomy" id="146923"/>
    <lineage>
        <taxon>Bacteria</taxon>
        <taxon>Bacillati</taxon>
        <taxon>Actinomycetota</taxon>
        <taxon>Actinomycetes</taxon>
        <taxon>Kitasatosporales</taxon>
        <taxon>Streptomycetaceae</taxon>
        <taxon>Streptomyces</taxon>
    </lineage>
</organism>
<dbReference type="InterPro" id="IPR024535">
    <property type="entry name" value="RHGA/B-epi-like_pectate_lyase"/>
</dbReference>
<dbReference type="PROSITE" id="PS51318">
    <property type="entry name" value="TAT"/>
    <property type="match status" value="1"/>
</dbReference>
<name>A0A191V807_9ACTN</name>
<protein>
    <recommendedName>
        <fullName evidence="1">Rhamnogalacturonase A/B/Epimerase-like pectate lyase domain-containing protein</fullName>
    </recommendedName>
</protein>
<dbReference type="InterPro" id="IPR012334">
    <property type="entry name" value="Pectin_lyas_fold"/>
</dbReference>
<dbReference type="InterPro" id="IPR011050">
    <property type="entry name" value="Pectin_lyase_fold/virulence"/>
</dbReference>
<dbReference type="Pfam" id="PF12708">
    <property type="entry name" value="Pect-lyase_RHGA_epim"/>
    <property type="match status" value="1"/>
</dbReference>
<sequence length="572" mass="61098">MSHEESRGSSGGDAGSIGRRGLLGGAAVVAAGVMTGAPPVLAASGTPSGAGSGVVPSLWREFTRNPFTHPQIPFVGRAGCRGGSTRRPRPRVVADVRDFGAVADGTTDCAPAINRALAAAGRAGGGTVTLPPGTLRIDGLIRVAHSDVVLRGAGSDRTVLKAARHLTDLVGPYGSRYGGDKSSWSWAGGLIWLAPEARWKSLTEAIGAKQWPFEGWTGNRRDEWRTLATVSPARRGSWTVRVSDTSRLRPGDLVLLRVADDAEHTLLAHMAGDGPGTGSYSWDDKTKLTSYVPYEWPVRVTEVHGRRVTLERPLPLDLRPEWDPRLTTHVGALTGAGVEGLTLEAPNLPQQPHLLDLGYNGVVLQCAYDCRIDDVTVRNVDNGFGLVAASACTLSRTRVAGRGAHHPYFCREGSHDNLVEDFTVEERTTPAPAGTQLHGINVEGLSSYNVWSRGVMEMGTFDSHRGMPFANVRTDITVNNNGRHGGDASAGPLFGARFAHWNIRVTNGRAGLTRIDGLAPWSATVGINEVREFDQIDVPDFTGDLNARLELYGTTGAVRPGNLYEAQRGLGR</sequence>
<dbReference type="GeneID" id="91309362"/>
<dbReference type="AlphaFoldDB" id="A0A191V807"/>
<proteinExistence type="predicted"/>
<evidence type="ECO:0000313" key="3">
    <source>
        <dbReference type="Proteomes" id="UP000078468"/>
    </source>
</evidence>
<dbReference type="Gene3D" id="2.160.20.10">
    <property type="entry name" value="Single-stranded right-handed beta-helix, Pectin lyase-like"/>
    <property type="match status" value="2"/>
</dbReference>
<reference evidence="2 3" key="1">
    <citation type="submission" date="2016-05" db="EMBL/GenBank/DDBJ databases">
        <title>Non-Contiguous Finished Genome Sequence of Streptomyces parvulus 2297 Integrated Site-Specifically with Actinophage R4.</title>
        <authorList>
            <person name="Nishizawa T."/>
            <person name="Miura T."/>
            <person name="Harada C."/>
            <person name="Guo Y."/>
            <person name="Narisawa K."/>
            <person name="Ohta H."/>
            <person name="Takahashi H."/>
            <person name="Shirai M."/>
        </authorList>
    </citation>
    <scope>NUCLEOTIDE SEQUENCE [LARGE SCALE GENOMIC DNA]</scope>
    <source>
        <strain evidence="2 3">2297</strain>
    </source>
</reference>
<dbReference type="SUPFAM" id="SSF51126">
    <property type="entry name" value="Pectin lyase-like"/>
    <property type="match status" value="1"/>
</dbReference>
<dbReference type="Proteomes" id="UP000078468">
    <property type="component" value="Chromosome"/>
</dbReference>
<evidence type="ECO:0000259" key="1">
    <source>
        <dbReference type="Pfam" id="PF12708"/>
    </source>
</evidence>
<gene>
    <name evidence="2" type="ORF">Spa2297_31095</name>
</gene>
<feature type="domain" description="Rhamnogalacturonase A/B/Epimerase-like pectate lyase" evidence="1">
    <location>
        <begin position="95"/>
        <end position="180"/>
    </location>
</feature>
<evidence type="ECO:0000313" key="2">
    <source>
        <dbReference type="EMBL" id="ANJ11047.1"/>
    </source>
</evidence>
<dbReference type="EMBL" id="CP015866">
    <property type="protein sequence ID" value="ANJ11047.1"/>
    <property type="molecule type" value="Genomic_DNA"/>
</dbReference>
<dbReference type="KEGG" id="spav:Spa2297_31095"/>
<dbReference type="InterPro" id="IPR006311">
    <property type="entry name" value="TAT_signal"/>
</dbReference>
<dbReference type="RefSeq" id="WP_064731375.1">
    <property type="nucleotide sequence ID" value="NZ_BMRX01000004.1"/>
</dbReference>